<dbReference type="HOGENOM" id="CLU_1762576_0_0_12"/>
<gene>
    <name evidence="2" type="ORF">BPA_0037304</name>
</gene>
<keyword evidence="2" id="KW-0614">Plasmid</keyword>
<dbReference type="EMBL" id="CP005908">
    <property type="protein sequence ID" value="AHH10121.1"/>
    <property type="molecule type" value="Genomic_DNA"/>
</dbReference>
<protein>
    <submittedName>
        <fullName evidence="2">ERF superfamily protein</fullName>
    </submittedName>
</protein>
<accession>W5SYF9</accession>
<evidence type="ECO:0000313" key="2">
    <source>
        <dbReference type="EMBL" id="AHH10121.1"/>
    </source>
</evidence>
<geneLocation type="plasmid" evidence="2">
    <name>unnamed</name>
</geneLocation>
<proteinExistence type="predicted"/>
<dbReference type="AlphaFoldDB" id="W5SYF9"/>
<name>W5SYF9_BORPR</name>
<reference evidence="2" key="1">
    <citation type="submission" date="2013-04" db="EMBL/GenBank/DDBJ databases">
        <title>Comparative Genomics of Relapsing Fever Spirochetes.</title>
        <authorList>
            <person name="Schwan T.G."/>
            <person name="Raffel S.J."/>
            <person name="Porcella S.F."/>
            <person name="Martens C.A."/>
            <person name="Bruno D.P."/>
            <person name="Ricklefs S.M."/>
            <person name="Barbian K.B."/>
        </authorList>
    </citation>
    <scope>NUCLEOTIDE SEQUENCE</scope>
    <source>
        <strain evidence="2">SLO</strain>
        <plasmid evidence="2">unnamed</plasmid>
    </source>
</reference>
<feature type="region of interest" description="Disordered" evidence="1">
    <location>
        <begin position="1"/>
        <end position="22"/>
    </location>
</feature>
<organism evidence="2">
    <name type="scientific">Borrelia parkeri SLO</name>
    <dbReference type="NCBI Taxonomy" id="1313294"/>
    <lineage>
        <taxon>Bacteria</taxon>
        <taxon>Pseudomonadati</taxon>
        <taxon>Spirochaetota</taxon>
        <taxon>Spirochaetia</taxon>
        <taxon>Spirochaetales</taxon>
        <taxon>Borreliaceae</taxon>
        <taxon>Borrelia</taxon>
    </lineage>
</organism>
<feature type="compositionally biased region" description="Polar residues" evidence="1">
    <location>
        <begin position="1"/>
        <end position="11"/>
    </location>
</feature>
<evidence type="ECO:0000256" key="1">
    <source>
        <dbReference type="SAM" id="MobiDB-lite"/>
    </source>
</evidence>
<feature type="non-terminal residue" evidence="2">
    <location>
        <position position="1"/>
    </location>
</feature>
<sequence>IEVDTDTSSLEHVQKANKEQASSVDVPLVKSLNEKSKGINTKTVTKGITKQQSVSHKSVVSLKSLPKRIPAKYHYYKKLLQASKRVHSVLDDAPFDSLEMIDKFLLQLKNDDDSSILKFFETKPELKTVKYWTELINSYLKRTDSDQK</sequence>